<evidence type="ECO:0000256" key="5">
    <source>
        <dbReference type="ARBA" id="ARBA00022989"/>
    </source>
</evidence>
<keyword evidence="5 7" id="KW-1133">Transmembrane helix</keyword>
<proteinExistence type="inferred from homology"/>
<dbReference type="Proteomes" id="UP000182379">
    <property type="component" value="Unassembled WGS sequence"/>
</dbReference>
<dbReference type="SUPFAM" id="SSF161098">
    <property type="entry name" value="MetI-like"/>
    <property type="match status" value="1"/>
</dbReference>
<evidence type="ECO:0000256" key="2">
    <source>
        <dbReference type="ARBA" id="ARBA00022448"/>
    </source>
</evidence>
<comment type="similarity">
    <text evidence="7">Belongs to the binding-protein-dependent transport system permease family.</text>
</comment>
<keyword evidence="3" id="KW-1003">Cell membrane</keyword>
<feature type="transmembrane region" description="Helical" evidence="7">
    <location>
        <begin position="214"/>
        <end position="232"/>
    </location>
</feature>
<dbReference type="InterPro" id="IPR010065">
    <property type="entry name" value="AA_ABC_transptr_permease_3TM"/>
</dbReference>
<dbReference type="InterPro" id="IPR035906">
    <property type="entry name" value="MetI-like_sf"/>
</dbReference>
<protein>
    <submittedName>
        <fullName evidence="9">Putative glutamine transport system permease protein</fullName>
    </submittedName>
</protein>
<dbReference type="PANTHER" id="PTHR30614:SF41">
    <property type="entry name" value="INNER MEMBRANE AMINO-ACID ABC TRANSPORTER PERMEASE PROTEIN YHDY"/>
    <property type="match status" value="1"/>
</dbReference>
<comment type="caution">
    <text evidence="9">The sequence shown here is derived from an EMBL/GenBank/DDBJ whole genome shotgun (WGS) entry which is preliminary data.</text>
</comment>
<comment type="subcellular location">
    <subcellularLocation>
        <location evidence="1 7">Cell membrane</location>
        <topology evidence="1 7">Multi-pass membrane protein</topology>
    </subcellularLocation>
</comment>
<evidence type="ECO:0000259" key="8">
    <source>
        <dbReference type="PROSITE" id="PS50928"/>
    </source>
</evidence>
<feature type="transmembrane region" description="Helical" evidence="7">
    <location>
        <begin position="76"/>
        <end position="93"/>
    </location>
</feature>
<dbReference type="GO" id="GO:0006865">
    <property type="term" value="P:amino acid transport"/>
    <property type="evidence" value="ECO:0007669"/>
    <property type="project" value="TreeGrafter"/>
</dbReference>
<name>A0A1H2YFJ2_ACIFE</name>
<gene>
    <name evidence="9" type="ORF">SAMN05216495_11124</name>
</gene>
<keyword evidence="2 7" id="KW-0813">Transport</keyword>
<dbReference type="InterPro" id="IPR043429">
    <property type="entry name" value="ArtM/GltK/GlnP/TcyL/YhdX-like"/>
</dbReference>
<sequence>MSTLAGSIAMLKNPDIVSFLMKGVCFTLLLAVVSITASLGIASVLALVRNYCTRPAERVFRWAATAYIELFRNTPLLFWIFIGTVFFPAPGVRRMLGLSSVETKLLFKCTIALTIFESAIIAEIIRGGLNAISKGQFEAGYAQGFNMVQVMWYIILPQAFRKIIPTLMSQVITIIKDTSFLANVATIELMARVNKVLSGAALYNGTGKINVSDVFVLFGFAALVYFIINYSLSCVVRHVQANLEKVGESEPAPEVPANVEMAK</sequence>
<accession>A0A1H2YFJ2</accession>
<evidence type="ECO:0000256" key="3">
    <source>
        <dbReference type="ARBA" id="ARBA00022475"/>
    </source>
</evidence>
<keyword evidence="6 7" id="KW-0472">Membrane</keyword>
<feature type="domain" description="ABC transmembrane type-1" evidence="8">
    <location>
        <begin position="24"/>
        <end position="236"/>
    </location>
</feature>
<dbReference type="InterPro" id="IPR000515">
    <property type="entry name" value="MetI-like"/>
</dbReference>
<evidence type="ECO:0000256" key="7">
    <source>
        <dbReference type="RuleBase" id="RU363032"/>
    </source>
</evidence>
<evidence type="ECO:0000313" key="9">
    <source>
        <dbReference type="EMBL" id="SDX03936.1"/>
    </source>
</evidence>
<keyword evidence="4 7" id="KW-0812">Transmembrane</keyword>
<dbReference type="EMBL" id="FNOP01000011">
    <property type="protein sequence ID" value="SDX03936.1"/>
    <property type="molecule type" value="Genomic_DNA"/>
</dbReference>
<dbReference type="CDD" id="cd06261">
    <property type="entry name" value="TM_PBP2"/>
    <property type="match status" value="1"/>
</dbReference>
<dbReference type="Pfam" id="PF00528">
    <property type="entry name" value="BPD_transp_1"/>
    <property type="match status" value="1"/>
</dbReference>
<dbReference type="AlphaFoldDB" id="A0A1H2YFJ2"/>
<dbReference type="GO" id="GO:0022857">
    <property type="term" value="F:transmembrane transporter activity"/>
    <property type="evidence" value="ECO:0007669"/>
    <property type="project" value="InterPro"/>
</dbReference>
<dbReference type="PROSITE" id="PS50928">
    <property type="entry name" value="ABC_TM1"/>
    <property type="match status" value="1"/>
</dbReference>
<dbReference type="PANTHER" id="PTHR30614">
    <property type="entry name" value="MEMBRANE COMPONENT OF AMINO ACID ABC TRANSPORTER"/>
    <property type="match status" value="1"/>
</dbReference>
<reference evidence="9 10" key="1">
    <citation type="submission" date="2016-10" db="EMBL/GenBank/DDBJ databases">
        <authorList>
            <person name="Varghese N."/>
            <person name="Submissions S."/>
        </authorList>
    </citation>
    <scope>NUCLEOTIDE SEQUENCE [LARGE SCALE GENOMIC DNA]</scope>
    <source>
        <strain evidence="9 10">WCC6</strain>
    </source>
</reference>
<dbReference type="Gene3D" id="1.10.3720.10">
    <property type="entry name" value="MetI-like"/>
    <property type="match status" value="1"/>
</dbReference>
<evidence type="ECO:0000256" key="6">
    <source>
        <dbReference type="ARBA" id="ARBA00023136"/>
    </source>
</evidence>
<dbReference type="NCBIfam" id="TIGR01726">
    <property type="entry name" value="HEQRo_perm_3TM"/>
    <property type="match status" value="1"/>
</dbReference>
<organism evidence="9 10">
    <name type="scientific">Acidaminococcus fermentans</name>
    <dbReference type="NCBI Taxonomy" id="905"/>
    <lineage>
        <taxon>Bacteria</taxon>
        <taxon>Bacillati</taxon>
        <taxon>Bacillota</taxon>
        <taxon>Negativicutes</taxon>
        <taxon>Acidaminococcales</taxon>
        <taxon>Acidaminococcaceae</taxon>
        <taxon>Acidaminococcus</taxon>
    </lineage>
</organism>
<dbReference type="GO" id="GO:0043190">
    <property type="term" value="C:ATP-binding cassette (ABC) transporter complex"/>
    <property type="evidence" value="ECO:0007669"/>
    <property type="project" value="InterPro"/>
</dbReference>
<evidence type="ECO:0000256" key="4">
    <source>
        <dbReference type="ARBA" id="ARBA00022692"/>
    </source>
</evidence>
<evidence type="ECO:0000256" key="1">
    <source>
        <dbReference type="ARBA" id="ARBA00004651"/>
    </source>
</evidence>
<evidence type="ECO:0000313" key="10">
    <source>
        <dbReference type="Proteomes" id="UP000182379"/>
    </source>
</evidence>
<dbReference type="RefSeq" id="WP_074706681.1">
    <property type="nucleotide sequence ID" value="NZ_CAMEFB010000010.1"/>
</dbReference>
<feature type="transmembrane region" description="Helical" evidence="7">
    <location>
        <begin position="20"/>
        <end position="48"/>
    </location>
</feature>